<dbReference type="SMART" id="SM00577">
    <property type="entry name" value="CPDc"/>
    <property type="match status" value="1"/>
</dbReference>
<dbReference type="SUPFAM" id="SSF56784">
    <property type="entry name" value="HAD-like"/>
    <property type="match status" value="1"/>
</dbReference>
<dbReference type="PROSITE" id="PS50969">
    <property type="entry name" value="FCP1"/>
    <property type="match status" value="1"/>
</dbReference>
<dbReference type="Proteomes" id="UP000225740">
    <property type="component" value="Unassembled WGS sequence"/>
</dbReference>
<dbReference type="Pfam" id="PF03031">
    <property type="entry name" value="NIF"/>
    <property type="match status" value="1"/>
</dbReference>
<comment type="caution">
    <text evidence="2">The sequence shown here is derived from an EMBL/GenBank/DDBJ whole genome shotgun (WGS) entry which is preliminary data.</text>
</comment>
<dbReference type="InterPro" id="IPR023214">
    <property type="entry name" value="HAD_sf"/>
</dbReference>
<evidence type="ECO:0000259" key="1">
    <source>
        <dbReference type="PROSITE" id="PS50969"/>
    </source>
</evidence>
<dbReference type="RefSeq" id="WP_099259750.1">
    <property type="nucleotide sequence ID" value="NZ_NIZW01000003.1"/>
</dbReference>
<dbReference type="InterPro" id="IPR004274">
    <property type="entry name" value="FCP1_dom"/>
</dbReference>
<dbReference type="AlphaFoldDB" id="A0A2G1WBV7"/>
<feature type="domain" description="FCP1 homology" evidence="1">
    <location>
        <begin position="3"/>
        <end position="163"/>
    </location>
</feature>
<protein>
    <submittedName>
        <fullName evidence="2">Phosphoprotein phosphatase</fullName>
    </submittedName>
</protein>
<dbReference type="Gene3D" id="3.40.50.1000">
    <property type="entry name" value="HAD superfamily/HAD-like"/>
    <property type="match status" value="1"/>
</dbReference>
<sequence length="181" mass="21332">MTNDDPQRLLILDVDETLIYGSERELDRPADFRVGPFHIYRRPHLDSFLAAVAEWYTLAIWSSATNDYVSGIAAAIRPQNVEFEFVWGRERCVQRMDPERFETVFIKDLRKVKRLGFDMRRILFIDDTPSKMQRNYGNAVYVSPFEGEPDDELEKLTGYLGSIRTADNYRRMEKRGWRTHS</sequence>
<name>A0A2G1WBV7_9BACT</name>
<keyword evidence="3" id="KW-1185">Reference proteome</keyword>
<proteinExistence type="predicted"/>
<dbReference type="InterPro" id="IPR036412">
    <property type="entry name" value="HAD-like_sf"/>
</dbReference>
<dbReference type="PANTHER" id="PTHR12210">
    <property type="entry name" value="DULLARD PROTEIN PHOSPHATASE"/>
    <property type="match status" value="1"/>
</dbReference>
<dbReference type="InterPro" id="IPR050365">
    <property type="entry name" value="TIM50"/>
</dbReference>
<dbReference type="GeneID" id="90607663"/>
<organism evidence="2 3">
    <name type="scientific">Rhodopirellula bahusiensis</name>
    <dbReference type="NCBI Taxonomy" id="2014065"/>
    <lineage>
        <taxon>Bacteria</taxon>
        <taxon>Pseudomonadati</taxon>
        <taxon>Planctomycetota</taxon>
        <taxon>Planctomycetia</taxon>
        <taxon>Pirellulales</taxon>
        <taxon>Pirellulaceae</taxon>
        <taxon>Rhodopirellula</taxon>
    </lineage>
</organism>
<evidence type="ECO:0000313" key="2">
    <source>
        <dbReference type="EMBL" id="PHQ36119.1"/>
    </source>
</evidence>
<reference evidence="2 3" key="1">
    <citation type="submission" date="2017-06" db="EMBL/GenBank/DDBJ databases">
        <title>Description of Rhodopirellula bahusiensis sp. nov.</title>
        <authorList>
            <person name="Kizina J."/>
            <person name="Harder J."/>
        </authorList>
    </citation>
    <scope>NUCLEOTIDE SEQUENCE [LARGE SCALE GENOMIC DNA]</scope>
    <source>
        <strain evidence="2 3">SWK21</strain>
    </source>
</reference>
<evidence type="ECO:0000313" key="3">
    <source>
        <dbReference type="Proteomes" id="UP000225740"/>
    </source>
</evidence>
<dbReference type="EMBL" id="NIZW01000003">
    <property type="protein sequence ID" value="PHQ36119.1"/>
    <property type="molecule type" value="Genomic_DNA"/>
</dbReference>
<accession>A0A2G1WBV7</accession>
<dbReference type="OrthoDB" id="65801at2"/>
<gene>
    <name evidence="2" type="ORF">CEE69_05395</name>
</gene>